<gene>
    <name evidence="2" type="ORF">EW142_06715</name>
</gene>
<dbReference type="AlphaFoldDB" id="A0A4Q8QI39"/>
<dbReference type="CDD" id="cd00038">
    <property type="entry name" value="CAP_ED"/>
    <property type="match status" value="1"/>
</dbReference>
<protein>
    <submittedName>
        <fullName evidence="2">Crp/Fnr family transcriptional regulator</fullName>
    </submittedName>
</protein>
<dbReference type="InterPro" id="IPR018490">
    <property type="entry name" value="cNMP-bd_dom_sf"/>
</dbReference>
<evidence type="ECO:0000313" key="3">
    <source>
        <dbReference type="Proteomes" id="UP000291981"/>
    </source>
</evidence>
<comment type="caution">
    <text evidence="2">The sequence shown here is derived from an EMBL/GenBank/DDBJ whole genome shotgun (WGS) entry which is preliminary data.</text>
</comment>
<keyword evidence="3" id="KW-1185">Reference proteome</keyword>
<dbReference type="SUPFAM" id="SSF51206">
    <property type="entry name" value="cAMP-binding domain-like"/>
    <property type="match status" value="1"/>
</dbReference>
<dbReference type="Pfam" id="PF00027">
    <property type="entry name" value="cNMP_binding"/>
    <property type="match status" value="1"/>
</dbReference>
<sequence length="191" mass="22432">MNDQLAAYLGRYETFQEEELALISGFLTPQKYGRRALVLEQGKTCGHRYFILNGILRIYHTNSKGVEETNLFAIENWWITEYDSYINQIPSLNSIQAIEPTELLALSKEDEPELFKKIPKLERVFRLIAENTLIAQLRKNEIYMKQSSRERYYALVRAIPNFAQRVPQYMIASYLNITPEYLSEIRKNPVE</sequence>
<dbReference type="PROSITE" id="PS50042">
    <property type="entry name" value="CNMP_BINDING_3"/>
    <property type="match status" value="1"/>
</dbReference>
<name>A0A4Q8QI39_9FLAO</name>
<reference evidence="2 3" key="1">
    <citation type="submission" date="2019-02" db="EMBL/GenBank/DDBJ databases">
        <title>Draft genome sequence of Muricauda sp. 176CP4-71.</title>
        <authorList>
            <person name="Park J.-S."/>
        </authorList>
    </citation>
    <scope>NUCLEOTIDE SEQUENCE [LARGE SCALE GENOMIC DNA]</scope>
    <source>
        <strain evidence="2 3">176CP4-71</strain>
    </source>
</reference>
<dbReference type="Proteomes" id="UP000291981">
    <property type="component" value="Unassembled WGS sequence"/>
</dbReference>
<dbReference type="InterPro" id="IPR000595">
    <property type="entry name" value="cNMP-bd_dom"/>
</dbReference>
<feature type="domain" description="Cyclic nucleotide-binding" evidence="1">
    <location>
        <begin position="11"/>
        <end position="109"/>
    </location>
</feature>
<organism evidence="2 3">
    <name type="scientific">Flagellimonas allohymeniacidonis</name>
    <dbReference type="NCBI Taxonomy" id="2517819"/>
    <lineage>
        <taxon>Bacteria</taxon>
        <taxon>Pseudomonadati</taxon>
        <taxon>Bacteroidota</taxon>
        <taxon>Flavobacteriia</taxon>
        <taxon>Flavobacteriales</taxon>
        <taxon>Flavobacteriaceae</taxon>
        <taxon>Flagellimonas</taxon>
    </lineage>
</organism>
<dbReference type="InterPro" id="IPR014710">
    <property type="entry name" value="RmlC-like_jellyroll"/>
</dbReference>
<dbReference type="OrthoDB" id="1092431at2"/>
<proteinExistence type="predicted"/>
<evidence type="ECO:0000259" key="1">
    <source>
        <dbReference type="PROSITE" id="PS50042"/>
    </source>
</evidence>
<dbReference type="Gene3D" id="2.60.120.10">
    <property type="entry name" value="Jelly Rolls"/>
    <property type="match status" value="1"/>
</dbReference>
<dbReference type="RefSeq" id="WP_130611468.1">
    <property type="nucleotide sequence ID" value="NZ_SGIU01000001.1"/>
</dbReference>
<evidence type="ECO:0000313" key="2">
    <source>
        <dbReference type="EMBL" id="TAI49487.1"/>
    </source>
</evidence>
<dbReference type="EMBL" id="SGIU01000001">
    <property type="protein sequence ID" value="TAI49487.1"/>
    <property type="molecule type" value="Genomic_DNA"/>
</dbReference>
<accession>A0A4Q8QI39</accession>